<reference evidence="1" key="1">
    <citation type="submission" date="2022-10" db="EMBL/GenBank/DDBJ databases">
        <authorList>
            <person name="Chen Y."/>
            <person name="Dougan E. K."/>
            <person name="Chan C."/>
            <person name="Rhodes N."/>
            <person name="Thang M."/>
        </authorList>
    </citation>
    <scope>NUCLEOTIDE SEQUENCE</scope>
</reference>
<evidence type="ECO:0000313" key="1">
    <source>
        <dbReference type="EMBL" id="CAI4020076.1"/>
    </source>
</evidence>
<protein>
    <submittedName>
        <fullName evidence="1">Uncharacterized protein</fullName>
    </submittedName>
</protein>
<evidence type="ECO:0000313" key="3">
    <source>
        <dbReference type="Proteomes" id="UP001152797"/>
    </source>
</evidence>
<reference evidence="2 3" key="2">
    <citation type="submission" date="2024-05" db="EMBL/GenBank/DDBJ databases">
        <authorList>
            <person name="Chen Y."/>
            <person name="Shah S."/>
            <person name="Dougan E. K."/>
            <person name="Thang M."/>
            <person name="Chan C."/>
        </authorList>
    </citation>
    <scope>NUCLEOTIDE SEQUENCE [LARGE SCALE GENOMIC DNA]</scope>
</reference>
<proteinExistence type="predicted"/>
<dbReference type="EMBL" id="CAMXCT020006789">
    <property type="protein sequence ID" value="CAL1173451.1"/>
    <property type="molecule type" value="Genomic_DNA"/>
</dbReference>
<gene>
    <name evidence="1" type="ORF">C1SCF055_LOCUS44525</name>
</gene>
<sequence length="143" mass="16096">MSLGIAELLSDPGTMSSAESEAILEALSTRCTAPLEQRVSRSEWAQAVPAPSGQRTRLWWCLSHQPYLEMDYETSQEMSMAAMKEQEERCVAVRKEKGVQLHHASSLLNLALDKPPGKARLLRFYNDVPMDRRDGTIMARSEM</sequence>
<accession>A0A9P1M3L9</accession>
<keyword evidence="3" id="KW-1185">Reference proteome</keyword>
<dbReference type="EMBL" id="CAMXCT010006789">
    <property type="protein sequence ID" value="CAI4020076.1"/>
    <property type="molecule type" value="Genomic_DNA"/>
</dbReference>
<dbReference type="EMBL" id="CAMXCT030006789">
    <property type="protein sequence ID" value="CAL4807388.1"/>
    <property type="molecule type" value="Genomic_DNA"/>
</dbReference>
<evidence type="ECO:0000313" key="2">
    <source>
        <dbReference type="EMBL" id="CAL4807388.1"/>
    </source>
</evidence>
<comment type="caution">
    <text evidence="1">The sequence shown here is derived from an EMBL/GenBank/DDBJ whole genome shotgun (WGS) entry which is preliminary data.</text>
</comment>
<dbReference type="AlphaFoldDB" id="A0A9P1M3L9"/>
<dbReference type="Proteomes" id="UP001152797">
    <property type="component" value="Unassembled WGS sequence"/>
</dbReference>
<organism evidence="1">
    <name type="scientific">Cladocopium goreaui</name>
    <dbReference type="NCBI Taxonomy" id="2562237"/>
    <lineage>
        <taxon>Eukaryota</taxon>
        <taxon>Sar</taxon>
        <taxon>Alveolata</taxon>
        <taxon>Dinophyceae</taxon>
        <taxon>Suessiales</taxon>
        <taxon>Symbiodiniaceae</taxon>
        <taxon>Cladocopium</taxon>
    </lineage>
</organism>
<name>A0A9P1M3L9_9DINO</name>